<protein>
    <submittedName>
        <fullName evidence="2">Uncharacterized protein</fullName>
    </submittedName>
</protein>
<evidence type="ECO:0000313" key="3">
    <source>
        <dbReference type="Proteomes" id="UP000233256"/>
    </source>
</evidence>
<comment type="caution">
    <text evidence="2">The sequence shown here is derived from an EMBL/GenBank/DDBJ whole genome shotgun (WGS) entry which is preliminary data.</text>
</comment>
<keyword evidence="1" id="KW-1133">Transmembrane helix</keyword>
<feature type="transmembrane region" description="Helical" evidence="1">
    <location>
        <begin position="195"/>
        <end position="212"/>
    </location>
</feature>
<accession>A0A2N1PKS5</accession>
<sequence length="216" mass="24644">MVVHKQRFQGVELNRMVCFVLRDSASLIKSFCVDESTADPVHIADMMNTVGKEIGDNVNFLRDNRASYPEKTAREIAAMEETILKVMSMMVKNINYARRELELDQEMMESLRSTARDEVLPEIEAFVKRFQTAWPFPDEAPEDSPVKTMYSVKKPKLPPAKPAKKSFLFAFFAVLGGSILISLLMQHFIPKIDNLGAVFMTGTFVLIWYGYIEPHL</sequence>
<feature type="transmembrane region" description="Helical" evidence="1">
    <location>
        <begin position="167"/>
        <end position="189"/>
    </location>
</feature>
<dbReference type="EMBL" id="PGXC01000030">
    <property type="protein sequence ID" value="PKK88935.1"/>
    <property type="molecule type" value="Genomic_DNA"/>
</dbReference>
<evidence type="ECO:0000256" key="1">
    <source>
        <dbReference type="SAM" id="Phobius"/>
    </source>
</evidence>
<organism evidence="2 3">
    <name type="scientific">Candidatus Wallbacteria bacterium HGW-Wallbacteria-1</name>
    <dbReference type="NCBI Taxonomy" id="2013854"/>
    <lineage>
        <taxon>Bacteria</taxon>
        <taxon>Candidatus Walliibacteriota</taxon>
    </lineage>
</organism>
<proteinExistence type="predicted"/>
<keyword evidence="1" id="KW-0472">Membrane</keyword>
<gene>
    <name evidence="2" type="ORF">CVV64_16580</name>
</gene>
<name>A0A2N1PKS5_9BACT</name>
<dbReference type="AlphaFoldDB" id="A0A2N1PKS5"/>
<keyword evidence="1" id="KW-0812">Transmembrane</keyword>
<dbReference type="Proteomes" id="UP000233256">
    <property type="component" value="Unassembled WGS sequence"/>
</dbReference>
<evidence type="ECO:0000313" key="2">
    <source>
        <dbReference type="EMBL" id="PKK88935.1"/>
    </source>
</evidence>
<reference evidence="2 3" key="1">
    <citation type="journal article" date="2017" name="ISME J.">
        <title>Potential for microbial H2 and metal transformations associated with novel bacteria and archaea in deep terrestrial subsurface sediments.</title>
        <authorList>
            <person name="Hernsdorf A.W."/>
            <person name="Amano Y."/>
            <person name="Miyakawa K."/>
            <person name="Ise K."/>
            <person name="Suzuki Y."/>
            <person name="Anantharaman K."/>
            <person name="Probst A."/>
            <person name="Burstein D."/>
            <person name="Thomas B.C."/>
            <person name="Banfield J.F."/>
        </authorList>
    </citation>
    <scope>NUCLEOTIDE SEQUENCE [LARGE SCALE GENOMIC DNA]</scope>
    <source>
        <strain evidence="2">HGW-Wallbacteria-1</strain>
    </source>
</reference>